<protein>
    <submittedName>
        <fullName evidence="5">TonB-dependent receptor</fullName>
    </submittedName>
</protein>
<keyword evidence="3" id="KW-0998">Cell outer membrane</keyword>
<evidence type="ECO:0000256" key="2">
    <source>
        <dbReference type="ARBA" id="ARBA00023136"/>
    </source>
</evidence>
<feature type="chain" id="PRO_5045573480" evidence="4">
    <location>
        <begin position="24"/>
        <end position="559"/>
    </location>
</feature>
<evidence type="ECO:0000256" key="4">
    <source>
        <dbReference type="SAM" id="SignalP"/>
    </source>
</evidence>
<evidence type="ECO:0000313" key="6">
    <source>
        <dbReference type="Proteomes" id="UP001595805"/>
    </source>
</evidence>
<accession>A0ABV8AV17</accession>
<dbReference type="Gene3D" id="2.40.170.20">
    <property type="entry name" value="TonB-dependent receptor, beta-barrel domain"/>
    <property type="match status" value="1"/>
</dbReference>
<sequence>MNRLSKLYALAILGGLSTSISFAQTQTKGEVQDQEFVIRKDRVLTVPTQPRAFEKLPVLPQPKGLSDFNYETKRYGLDLRPLNLEATAVDKVYRKDRRDLYPGFIKAGYGNFASPLLEARFMATEVDQFNFSAVLDHQSFGKGPVADEQSQESHSHAGIDGSYFSDVVEIFGGLDWNQDKYSFYGVDPVTFEDPDYLTPDNVFNRFSIQAGVRDIEKTGPITYESQLGFRTFQDSYAAMENEFSLQAKGKYRVNEDWRADLGISYFGTTPENVDYMENRNYFSIRPSVSYRYGDFDFTAGINIVSENDSIEDKSSDFRIFPNLGASYQFADEFGFFAEFSGDVDRKTYQSFVLENPWLGPTNRLLNTVNNYHIEAGIQGQFSEIFNYRGSVNFDRYNQLYFFVNSPLDPSQFQLVYDDKSTVISIQGELSLQLSEVYRLGSSLNLYQYNLNTLEEAWHRPIWEFSINNQVKPIDALLIQANLNFIGGIKAPSVLSSEDAPTPFTTLKSIADVQLMADFAITDRLSVFAQGNNLLNGLNTRWLNYPVRGVLLEGGLSFKF</sequence>
<dbReference type="EMBL" id="JBHRZS010000007">
    <property type="protein sequence ID" value="MFC3881465.1"/>
    <property type="molecule type" value="Genomic_DNA"/>
</dbReference>
<keyword evidence="2" id="KW-0472">Membrane</keyword>
<comment type="subcellular location">
    <subcellularLocation>
        <location evidence="1">Cell outer membrane</location>
    </subcellularLocation>
</comment>
<reference evidence="6" key="1">
    <citation type="journal article" date="2019" name="Int. J. Syst. Evol. Microbiol.">
        <title>The Global Catalogue of Microorganisms (GCM) 10K type strain sequencing project: providing services to taxonomists for standard genome sequencing and annotation.</title>
        <authorList>
            <consortium name="The Broad Institute Genomics Platform"/>
            <consortium name="The Broad Institute Genome Sequencing Center for Infectious Disease"/>
            <person name="Wu L."/>
            <person name="Ma J."/>
        </authorList>
    </citation>
    <scope>NUCLEOTIDE SEQUENCE [LARGE SCALE GENOMIC DNA]</scope>
    <source>
        <strain evidence="6">CCUG 60523</strain>
    </source>
</reference>
<comment type="caution">
    <text evidence="5">The sequence shown here is derived from an EMBL/GenBank/DDBJ whole genome shotgun (WGS) entry which is preliminary data.</text>
</comment>
<feature type="signal peptide" evidence="4">
    <location>
        <begin position="1"/>
        <end position="23"/>
    </location>
</feature>
<name>A0ABV8AV17_9BACT</name>
<evidence type="ECO:0000256" key="1">
    <source>
        <dbReference type="ARBA" id="ARBA00004442"/>
    </source>
</evidence>
<proteinExistence type="predicted"/>
<dbReference type="SUPFAM" id="SSF56935">
    <property type="entry name" value="Porins"/>
    <property type="match status" value="1"/>
</dbReference>
<dbReference type="Proteomes" id="UP001595805">
    <property type="component" value="Unassembled WGS sequence"/>
</dbReference>
<keyword evidence="5" id="KW-0675">Receptor</keyword>
<keyword evidence="6" id="KW-1185">Reference proteome</keyword>
<evidence type="ECO:0000313" key="5">
    <source>
        <dbReference type="EMBL" id="MFC3881465.1"/>
    </source>
</evidence>
<evidence type="ECO:0000256" key="3">
    <source>
        <dbReference type="ARBA" id="ARBA00023237"/>
    </source>
</evidence>
<organism evidence="5 6">
    <name type="scientific">Algoriphagus namhaensis</name>
    <dbReference type="NCBI Taxonomy" id="915353"/>
    <lineage>
        <taxon>Bacteria</taxon>
        <taxon>Pseudomonadati</taxon>
        <taxon>Bacteroidota</taxon>
        <taxon>Cytophagia</taxon>
        <taxon>Cytophagales</taxon>
        <taxon>Cyclobacteriaceae</taxon>
        <taxon>Algoriphagus</taxon>
    </lineage>
</organism>
<keyword evidence="4" id="KW-0732">Signal</keyword>
<dbReference type="InterPro" id="IPR036942">
    <property type="entry name" value="Beta-barrel_TonB_sf"/>
</dbReference>
<dbReference type="RefSeq" id="WP_377906809.1">
    <property type="nucleotide sequence ID" value="NZ_JBHRZS010000007.1"/>
</dbReference>
<gene>
    <name evidence="5" type="ORF">ACFOSV_14825</name>
</gene>